<evidence type="ECO:0000313" key="1">
    <source>
        <dbReference type="EMBL" id="VCW50378.1"/>
    </source>
</evidence>
<dbReference type="PROSITE" id="PS51257">
    <property type="entry name" value="PROKAR_LIPOPROTEIN"/>
    <property type="match status" value="1"/>
</dbReference>
<reference evidence="1 2" key="1">
    <citation type="submission" date="2018-10" db="EMBL/GenBank/DDBJ databases">
        <authorList>
            <person name="Ekblom R."/>
            <person name="Jareborg N."/>
        </authorList>
    </citation>
    <scope>NUCLEOTIDE SEQUENCE [LARGE SCALE GENOMIC DNA]</scope>
    <source>
        <tissue evidence="1">Muscle</tissue>
    </source>
</reference>
<protein>
    <submittedName>
        <fullName evidence="1">Uncharacterized protein</fullName>
    </submittedName>
</protein>
<organism evidence="1 2">
    <name type="scientific">Gulo gulo</name>
    <name type="common">Wolverine</name>
    <name type="synonym">Gluton</name>
    <dbReference type="NCBI Taxonomy" id="48420"/>
    <lineage>
        <taxon>Eukaryota</taxon>
        <taxon>Metazoa</taxon>
        <taxon>Chordata</taxon>
        <taxon>Craniata</taxon>
        <taxon>Vertebrata</taxon>
        <taxon>Euteleostomi</taxon>
        <taxon>Mammalia</taxon>
        <taxon>Eutheria</taxon>
        <taxon>Laurasiatheria</taxon>
        <taxon>Carnivora</taxon>
        <taxon>Caniformia</taxon>
        <taxon>Musteloidea</taxon>
        <taxon>Mustelidae</taxon>
        <taxon>Guloninae</taxon>
        <taxon>Gulo</taxon>
    </lineage>
</organism>
<gene>
    <name evidence="1" type="ORF">BN2614_LOCUS1</name>
</gene>
<comment type="caution">
    <text evidence="1">The sequence shown here is derived from an EMBL/GenBank/DDBJ whole genome shotgun (WGS) entry which is preliminary data.</text>
</comment>
<dbReference type="Proteomes" id="UP000269945">
    <property type="component" value="Unassembled WGS sequence"/>
</dbReference>
<sequence>MWTPGRTRRAWQFPRFAVTASWGGACALVQCSNMAAWPRLAPHHSLTRQEHNMACEVVRSRHSLDDTGRECSVIQDFPGKFHFPFSSSLWKLWVWGQPTGLLIEGSFGNGECWLQRWGNHCPSGPRERGLRSTDSPPENRVPAWPASIPKALQCGLAVP</sequence>
<dbReference type="EMBL" id="CYRY02000825">
    <property type="protein sequence ID" value="VCW50378.1"/>
    <property type="molecule type" value="Genomic_DNA"/>
</dbReference>
<dbReference type="AlphaFoldDB" id="A0A9X9LDL7"/>
<accession>A0A9X9LDL7</accession>
<name>A0A9X9LDL7_GULGU</name>
<evidence type="ECO:0000313" key="2">
    <source>
        <dbReference type="Proteomes" id="UP000269945"/>
    </source>
</evidence>
<proteinExistence type="predicted"/>
<keyword evidence="2" id="KW-1185">Reference proteome</keyword>